<sequence>MPGNLLHQKRAEKADEGFRDQIHQIVKNLVYEYQGAMRGIVENAAATVTTEAGNTANYITEFNDFDIVHPKALEDEQKRKKSGAYFNLKEQLKSSVVNVVRERYRKKSAFSSQTELQLFLSELYVYLLDQMHVSIHTIFKNVDSAFIDPTVLRTADLVMLKKFADQSELDNEISIAATYHQERIAKYEDCLQTWQVGIQIFIILCFLQKYKFRFDYGTFCMRNMQSSKGVECFKEILSRNSKHVPSLLAYGSICTSTERYEEARVCLVTAVELQPKYVLAQTILGLFYEITGEDVESERILEEATQLYRNSNANESFGEENTALGGMMLKASEFLVAVHAMQIADCALSNSLLKMGHSVAPYLLLAQLEIQRGDPIVAVENIKSAMQVRQDDPNVWAALGHLQFKQRVWGEAQNSYETVLSLPHDPTNLPLIYIRLGFLYLRTLGCITKKVIERTYSEIELAKKAKTMYIRACEIEPSSSSWLGVAKASIMLGQFDEAEDSLSVSI</sequence>
<keyword evidence="4" id="KW-1185">Reference proteome</keyword>
<comment type="caution">
    <text evidence="3">The sequence shown here is derived from an EMBL/GenBank/DDBJ whole genome shotgun (WGS) entry which is preliminary data.</text>
</comment>
<dbReference type="GO" id="GO:0003341">
    <property type="term" value="P:cilium movement"/>
    <property type="evidence" value="ECO:0007669"/>
    <property type="project" value="TreeGrafter"/>
</dbReference>
<dbReference type="InterPro" id="IPR011990">
    <property type="entry name" value="TPR-like_helical_dom_sf"/>
</dbReference>
<dbReference type="PANTHER" id="PTHR44314:SF1">
    <property type="entry name" value="CILIA- AND FLAGELLA-ASSOCIATED PROTEIN 70"/>
    <property type="match status" value="1"/>
</dbReference>
<dbReference type="InterPro" id="IPR019734">
    <property type="entry name" value="TPR_rpt"/>
</dbReference>
<accession>A0AAD5XLA2</accession>
<dbReference type="GO" id="GO:0060271">
    <property type="term" value="P:cilium assembly"/>
    <property type="evidence" value="ECO:0007669"/>
    <property type="project" value="TreeGrafter"/>
</dbReference>
<dbReference type="GO" id="GO:0070062">
    <property type="term" value="C:extracellular exosome"/>
    <property type="evidence" value="ECO:0007669"/>
    <property type="project" value="TreeGrafter"/>
</dbReference>
<name>A0AAD5XLA2_9FUNG</name>
<evidence type="ECO:0000256" key="2">
    <source>
        <dbReference type="ARBA" id="ARBA00022803"/>
    </source>
</evidence>
<evidence type="ECO:0000313" key="4">
    <source>
        <dbReference type="Proteomes" id="UP001211907"/>
    </source>
</evidence>
<dbReference type="Proteomes" id="UP001211907">
    <property type="component" value="Unassembled WGS sequence"/>
</dbReference>
<keyword evidence="3" id="KW-0966">Cell projection</keyword>
<dbReference type="SUPFAM" id="SSF48452">
    <property type="entry name" value="TPR-like"/>
    <property type="match status" value="1"/>
</dbReference>
<keyword evidence="2" id="KW-0802">TPR repeat</keyword>
<evidence type="ECO:0000256" key="1">
    <source>
        <dbReference type="ARBA" id="ARBA00022737"/>
    </source>
</evidence>
<dbReference type="SMART" id="SM00028">
    <property type="entry name" value="TPR"/>
    <property type="match status" value="5"/>
</dbReference>
<keyword evidence="3" id="KW-0282">Flagellum</keyword>
<reference evidence="3" key="1">
    <citation type="submission" date="2020-05" db="EMBL/GenBank/DDBJ databases">
        <title>Phylogenomic resolution of chytrid fungi.</title>
        <authorList>
            <person name="Stajich J.E."/>
            <person name="Amses K."/>
            <person name="Simmons R."/>
            <person name="Seto K."/>
            <person name="Myers J."/>
            <person name="Bonds A."/>
            <person name="Quandt C.A."/>
            <person name="Barry K."/>
            <person name="Liu P."/>
            <person name="Grigoriev I."/>
            <person name="Longcore J.E."/>
            <person name="James T.Y."/>
        </authorList>
    </citation>
    <scope>NUCLEOTIDE SEQUENCE</scope>
    <source>
        <strain evidence="3">JEL0513</strain>
    </source>
</reference>
<gene>
    <name evidence="3" type="primary">TTC18_2</name>
    <name evidence="3" type="ORF">HK100_003876</name>
</gene>
<keyword evidence="3" id="KW-0969">Cilium</keyword>
<dbReference type="PANTHER" id="PTHR44314">
    <property type="entry name" value="CILIA- AND FLAGELLA-ASSOCIATED PROTEIN 70"/>
    <property type="match status" value="1"/>
</dbReference>
<dbReference type="InterPro" id="IPR052628">
    <property type="entry name" value="CFAP70"/>
</dbReference>
<dbReference type="GO" id="GO:0031514">
    <property type="term" value="C:motile cilium"/>
    <property type="evidence" value="ECO:0007669"/>
    <property type="project" value="TreeGrafter"/>
</dbReference>
<keyword evidence="1" id="KW-0677">Repeat</keyword>
<organism evidence="3 4">
    <name type="scientific">Physocladia obscura</name>
    <dbReference type="NCBI Taxonomy" id="109957"/>
    <lineage>
        <taxon>Eukaryota</taxon>
        <taxon>Fungi</taxon>
        <taxon>Fungi incertae sedis</taxon>
        <taxon>Chytridiomycota</taxon>
        <taxon>Chytridiomycota incertae sedis</taxon>
        <taxon>Chytridiomycetes</taxon>
        <taxon>Chytridiales</taxon>
        <taxon>Chytriomycetaceae</taxon>
        <taxon>Physocladia</taxon>
    </lineage>
</organism>
<proteinExistence type="predicted"/>
<dbReference type="Gene3D" id="1.25.40.10">
    <property type="entry name" value="Tetratricopeptide repeat domain"/>
    <property type="match status" value="1"/>
</dbReference>
<dbReference type="EMBL" id="JADGJH010000020">
    <property type="protein sequence ID" value="KAJ3142013.1"/>
    <property type="molecule type" value="Genomic_DNA"/>
</dbReference>
<dbReference type="AlphaFoldDB" id="A0AAD5XLA2"/>
<evidence type="ECO:0000313" key="3">
    <source>
        <dbReference type="EMBL" id="KAJ3142013.1"/>
    </source>
</evidence>
<protein>
    <submittedName>
        <fullName evidence="3">Cilia- and flagella-associated protein 70</fullName>
    </submittedName>
</protein>
<dbReference type="Pfam" id="PF13181">
    <property type="entry name" value="TPR_8"/>
    <property type="match status" value="1"/>
</dbReference>